<evidence type="ECO:0000256" key="1">
    <source>
        <dbReference type="ARBA" id="ARBA00004370"/>
    </source>
</evidence>
<comment type="subcellular location">
    <subcellularLocation>
        <location evidence="1">Membrane</location>
    </subcellularLocation>
</comment>
<evidence type="ECO:0000256" key="2">
    <source>
        <dbReference type="ARBA" id="ARBA00023136"/>
    </source>
</evidence>
<dbReference type="Gene3D" id="2.40.160.50">
    <property type="entry name" value="membrane protein fhac: a member of the omp85/tpsb transporter family"/>
    <property type="match status" value="1"/>
</dbReference>
<accession>A0A1M5E4E2</accession>
<name>A0A1M5E4E2_9BACT</name>
<dbReference type="AlphaFoldDB" id="A0A1M5E4E2"/>
<dbReference type="Pfam" id="PF01103">
    <property type="entry name" value="Omp85"/>
    <property type="match status" value="1"/>
</dbReference>
<dbReference type="InterPro" id="IPR000184">
    <property type="entry name" value="Bac_surfAg_D15"/>
</dbReference>
<keyword evidence="5" id="KW-1185">Reference proteome</keyword>
<feature type="domain" description="Bacterial surface antigen (D15)" evidence="3">
    <location>
        <begin position="420"/>
        <end position="544"/>
    </location>
</feature>
<organism evidence="4 5">
    <name type="scientific">Cnuella takakiae</name>
    <dbReference type="NCBI Taxonomy" id="1302690"/>
    <lineage>
        <taxon>Bacteria</taxon>
        <taxon>Pseudomonadati</taxon>
        <taxon>Bacteroidota</taxon>
        <taxon>Chitinophagia</taxon>
        <taxon>Chitinophagales</taxon>
        <taxon>Chitinophagaceae</taxon>
        <taxon>Cnuella</taxon>
    </lineage>
</organism>
<dbReference type="EMBL" id="FQUO01000011">
    <property type="protein sequence ID" value="SHF74097.1"/>
    <property type="molecule type" value="Genomic_DNA"/>
</dbReference>
<protein>
    <submittedName>
        <fullName evidence="4">Surface antigen</fullName>
    </submittedName>
</protein>
<dbReference type="Proteomes" id="UP000184368">
    <property type="component" value="Unassembled WGS sequence"/>
</dbReference>
<dbReference type="STRING" id="1302690.BUE76_19240"/>
<reference evidence="4 5" key="1">
    <citation type="submission" date="2016-11" db="EMBL/GenBank/DDBJ databases">
        <authorList>
            <person name="Jaros S."/>
            <person name="Januszkiewicz K."/>
            <person name="Wedrychowicz H."/>
        </authorList>
    </citation>
    <scope>NUCLEOTIDE SEQUENCE [LARGE SCALE GENOMIC DNA]</scope>
    <source>
        <strain evidence="4 5">DSM 26897</strain>
    </source>
</reference>
<evidence type="ECO:0000313" key="4">
    <source>
        <dbReference type="EMBL" id="SHF74097.1"/>
    </source>
</evidence>
<evidence type="ECO:0000313" key="5">
    <source>
        <dbReference type="Proteomes" id="UP000184368"/>
    </source>
</evidence>
<keyword evidence="2" id="KW-0472">Membrane</keyword>
<gene>
    <name evidence="4" type="ORF">SAMN05444008_111201</name>
</gene>
<evidence type="ECO:0000259" key="3">
    <source>
        <dbReference type="Pfam" id="PF01103"/>
    </source>
</evidence>
<dbReference type="GO" id="GO:0019867">
    <property type="term" value="C:outer membrane"/>
    <property type="evidence" value="ECO:0007669"/>
    <property type="project" value="InterPro"/>
</dbReference>
<sequence length="567" mass="63226">MGQEYRVQYHGADTAAEKVMADWPRKFNDRQAAKIFINKLPDLLQAAGFVAAATDSVHAGTQAAEVWLYPGPRCRWVHIRNTPVHRAVLDAVGWPANANCQPWQPALPDSLLQRILTHLEQRGHPFGKVWFDSIQLRQDTLAVLLAISPGPLYLFDSIHIEGGVRLRPAVLARMLDLLPRTPFDRRKLDAIGAKMAALPYLSVQRPPAVKMLATGAVVQLYLKPKRSSQVQALVGMQPATVGGKSRNQLTGEARLLLQNSLGMGETIGFNWQRLQVASPRLQLQYEHPYLLGSPVSLDLRFDLLRRDSSWLNLHMHLGGRLKQEGTKWIGFFWAHRQTILGSVDTLRLRRSRSLPAAADMGAQNLGINLGIDNPDPFPIHGWALHFSGSGGLRKLRPNSQVLDLKDGGFDFARLYDTVQSRTYQLRVQGSAAHYQALGRMSVLKQGIQLGILQSSNYYVNELFQVGGFRMLRGFSEESLFMSHYLLGTLEYRYRIGEQSYFMGFVDGGMGKNAALKQPIKTYLGTGAGLALGTRAGIFNLVWAAGKSSDTRFNLRQSKLHLGLVNRF</sequence>
<proteinExistence type="predicted"/>